<dbReference type="AlphaFoldDB" id="A0A8K0MM42"/>
<comment type="caution">
    <text evidence="1">The sequence shown here is derived from an EMBL/GenBank/DDBJ whole genome shotgun (WGS) entry which is preliminary data.</text>
</comment>
<protein>
    <recommendedName>
        <fullName evidence="3">Ankyrin repeat domain-containing protein</fullName>
    </recommendedName>
</protein>
<organism evidence="1 2">
    <name type="scientific">Rhamnella rubrinervis</name>
    <dbReference type="NCBI Taxonomy" id="2594499"/>
    <lineage>
        <taxon>Eukaryota</taxon>
        <taxon>Viridiplantae</taxon>
        <taxon>Streptophyta</taxon>
        <taxon>Embryophyta</taxon>
        <taxon>Tracheophyta</taxon>
        <taxon>Spermatophyta</taxon>
        <taxon>Magnoliopsida</taxon>
        <taxon>eudicotyledons</taxon>
        <taxon>Gunneridae</taxon>
        <taxon>Pentapetalae</taxon>
        <taxon>rosids</taxon>
        <taxon>fabids</taxon>
        <taxon>Rosales</taxon>
        <taxon>Rhamnaceae</taxon>
        <taxon>rhamnoid group</taxon>
        <taxon>Rhamneae</taxon>
        <taxon>Rhamnella</taxon>
    </lineage>
</organism>
<reference evidence="1" key="1">
    <citation type="submission" date="2020-03" db="EMBL/GenBank/DDBJ databases">
        <title>A high-quality chromosome-level genome assembly of a woody plant with both climbing and erect habits, Rhamnella rubrinervis.</title>
        <authorList>
            <person name="Lu Z."/>
            <person name="Yang Y."/>
            <person name="Zhu X."/>
            <person name="Sun Y."/>
        </authorList>
    </citation>
    <scope>NUCLEOTIDE SEQUENCE</scope>
    <source>
        <strain evidence="1">BYM</strain>
        <tissue evidence="1">Leaf</tissue>
    </source>
</reference>
<gene>
    <name evidence="1" type="ORF">FNV43_RR06584</name>
</gene>
<dbReference type="InterPro" id="IPR002110">
    <property type="entry name" value="Ankyrin_rpt"/>
</dbReference>
<evidence type="ECO:0008006" key="3">
    <source>
        <dbReference type="Google" id="ProtNLM"/>
    </source>
</evidence>
<dbReference type="EMBL" id="VOIH02000003">
    <property type="protein sequence ID" value="KAF3450500.1"/>
    <property type="molecule type" value="Genomic_DNA"/>
</dbReference>
<evidence type="ECO:0000313" key="2">
    <source>
        <dbReference type="Proteomes" id="UP000796880"/>
    </source>
</evidence>
<evidence type="ECO:0000313" key="1">
    <source>
        <dbReference type="EMBL" id="KAF3450500.1"/>
    </source>
</evidence>
<name>A0A8K0MM42_9ROSA</name>
<proteinExistence type="predicted"/>
<accession>A0A8K0MM42</accession>
<dbReference type="Gene3D" id="1.25.40.20">
    <property type="entry name" value="Ankyrin repeat-containing domain"/>
    <property type="match status" value="1"/>
</dbReference>
<dbReference type="Pfam" id="PF12796">
    <property type="entry name" value="Ank_2"/>
    <property type="match status" value="1"/>
</dbReference>
<dbReference type="InterPro" id="IPR036770">
    <property type="entry name" value="Ankyrin_rpt-contain_sf"/>
</dbReference>
<sequence length="104" mass="11598">MDMMSAPGVVTEPYRAALEGDWEAMKRFYEGNREAEACPLTVTNDTPFHIAVYSGTKSPVRELLQIFPNPPFDRPDDYRNIPLHEAGAIGYVEAARVLLARGSQ</sequence>
<keyword evidence="2" id="KW-1185">Reference proteome</keyword>
<dbReference type="SUPFAM" id="SSF48403">
    <property type="entry name" value="Ankyrin repeat"/>
    <property type="match status" value="1"/>
</dbReference>
<dbReference type="OrthoDB" id="1855590at2759"/>
<dbReference type="Proteomes" id="UP000796880">
    <property type="component" value="Unassembled WGS sequence"/>
</dbReference>